<proteinExistence type="predicted"/>
<feature type="transmembrane region" description="Helical" evidence="1">
    <location>
        <begin position="21"/>
        <end position="49"/>
    </location>
</feature>
<dbReference type="AlphaFoldDB" id="A0A9W6QZ94"/>
<evidence type="ECO:0008006" key="4">
    <source>
        <dbReference type="Google" id="ProtNLM"/>
    </source>
</evidence>
<dbReference type="EMBL" id="BSTI01000006">
    <property type="protein sequence ID" value="GLY66438.1"/>
    <property type="molecule type" value="Genomic_DNA"/>
</dbReference>
<evidence type="ECO:0000256" key="1">
    <source>
        <dbReference type="SAM" id="Phobius"/>
    </source>
</evidence>
<reference evidence="2" key="1">
    <citation type="submission" date="2023-03" db="EMBL/GenBank/DDBJ databases">
        <title>Amycolatopsis taiwanensis NBRC 103393.</title>
        <authorList>
            <person name="Ichikawa N."/>
            <person name="Sato H."/>
            <person name="Tonouchi N."/>
        </authorList>
    </citation>
    <scope>NUCLEOTIDE SEQUENCE</scope>
    <source>
        <strain evidence="2">NBRC 103393</strain>
    </source>
</reference>
<gene>
    <name evidence="2" type="ORF">Atai01_30570</name>
</gene>
<feature type="transmembrane region" description="Helical" evidence="1">
    <location>
        <begin position="146"/>
        <end position="166"/>
    </location>
</feature>
<accession>A0A9W6QZ94</accession>
<dbReference type="RefSeq" id="WP_027944850.1">
    <property type="nucleotide sequence ID" value="NZ_BSTI01000006.1"/>
</dbReference>
<evidence type="ECO:0000313" key="3">
    <source>
        <dbReference type="Proteomes" id="UP001165136"/>
    </source>
</evidence>
<name>A0A9W6QZ94_9PSEU</name>
<comment type="caution">
    <text evidence="2">The sequence shown here is derived from an EMBL/GenBank/DDBJ whole genome shotgun (WGS) entry which is preliminary data.</text>
</comment>
<evidence type="ECO:0000313" key="2">
    <source>
        <dbReference type="EMBL" id="GLY66438.1"/>
    </source>
</evidence>
<keyword evidence="1" id="KW-0812">Transmembrane</keyword>
<feature type="transmembrane region" description="Helical" evidence="1">
    <location>
        <begin position="55"/>
        <end position="84"/>
    </location>
</feature>
<keyword evidence="1" id="KW-0472">Membrane</keyword>
<protein>
    <recommendedName>
        <fullName evidence="4">DUF2269 domain-containing protein</fullName>
    </recommendedName>
</protein>
<organism evidence="2 3">
    <name type="scientific">Amycolatopsis taiwanensis</name>
    <dbReference type="NCBI Taxonomy" id="342230"/>
    <lineage>
        <taxon>Bacteria</taxon>
        <taxon>Bacillati</taxon>
        <taxon>Actinomycetota</taxon>
        <taxon>Actinomycetes</taxon>
        <taxon>Pseudonocardiales</taxon>
        <taxon>Pseudonocardiaceae</taxon>
        <taxon>Amycolatopsis</taxon>
    </lineage>
</organism>
<dbReference type="Proteomes" id="UP001165136">
    <property type="component" value="Unassembled WGS sequence"/>
</dbReference>
<feature type="transmembrane region" description="Helical" evidence="1">
    <location>
        <begin position="96"/>
        <end position="115"/>
    </location>
</feature>
<keyword evidence="3" id="KW-1185">Reference proteome</keyword>
<keyword evidence="1" id="KW-1133">Transmembrane helix</keyword>
<sequence>MISPQVAAPANRRPRRRVRQIALIAHLVSSLGWLGLDIVLLVLGAHAAAAPADRYASYLVIQVLLDTLALPLSLSAIATGFLLMRVGPWSFRRDSWATAKTVISTVAVPMVWFALRPRAAEAVAATAPRGDSGALFASLYSPGPTLIIAPSVAFVLYLTVAALGVFKPGRRRSR</sequence>